<evidence type="ECO:0000256" key="1">
    <source>
        <dbReference type="SAM" id="Phobius"/>
    </source>
</evidence>
<evidence type="ECO:0000259" key="2">
    <source>
        <dbReference type="Pfam" id="PF00501"/>
    </source>
</evidence>
<dbReference type="InterPro" id="IPR042099">
    <property type="entry name" value="ANL_N_sf"/>
</dbReference>
<keyword evidence="5" id="KW-1185">Reference proteome</keyword>
<dbReference type="InterPro" id="IPR000873">
    <property type="entry name" value="AMP-dep_synth/lig_dom"/>
</dbReference>
<feature type="transmembrane region" description="Helical" evidence="1">
    <location>
        <begin position="252"/>
        <end position="273"/>
    </location>
</feature>
<evidence type="ECO:0000259" key="3">
    <source>
        <dbReference type="Pfam" id="PF13193"/>
    </source>
</evidence>
<dbReference type="Gene3D" id="3.30.300.30">
    <property type="match status" value="1"/>
</dbReference>
<keyword evidence="4" id="KW-0436">Ligase</keyword>
<organism evidence="4 5">
    <name type="scientific">SAR86 cluster bacterium</name>
    <dbReference type="NCBI Taxonomy" id="2030880"/>
    <lineage>
        <taxon>Bacteria</taxon>
        <taxon>Pseudomonadati</taxon>
        <taxon>Pseudomonadota</taxon>
        <taxon>Gammaproteobacteria</taxon>
        <taxon>SAR86 cluster</taxon>
    </lineage>
</organism>
<name>A0A9Q8U039_9GAMM</name>
<evidence type="ECO:0000313" key="5">
    <source>
        <dbReference type="Proteomes" id="UP001056381"/>
    </source>
</evidence>
<feature type="transmembrane region" description="Helical" evidence="1">
    <location>
        <begin position="214"/>
        <end position="232"/>
    </location>
</feature>
<dbReference type="PANTHER" id="PTHR24096">
    <property type="entry name" value="LONG-CHAIN-FATTY-ACID--COA LIGASE"/>
    <property type="match status" value="1"/>
</dbReference>
<accession>A0A9Q8U039</accession>
<dbReference type="Proteomes" id="UP001056381">
    <property type="component" value="Chromosome"/>
</dbReference>
<dbReference type="Pfam" id="PF13193">
    <property type="entry name" value="AMP-binding_C"/>
    <property type="match status" value="1"/>
</dbReference>
<sequence>MSQTFPTTKENLKAAFEELRKNLPLLELGEREINGCKMNHFVNAPKSSREMYDLVQMLHGDFPFVHEEGNELNLSEVLSKAKSLANTLHKNGIKANDFVGISMQNCTEWIIAYLGITGLGATCVPFNSWWKENELSYGIEHSECKVIFVDKKRYEYVKDLEVQIVVNGSENIEGTHNFNDYLTESSEKWPDTESKDEDLAVLLYTSGSTGLPKGVMLTHLAIINGLLGFYTFGALRAQIHNEQLLNVDDGSIIINVPLFHVTGLISMFLLSLLGKRKLILMYKWDTDEAIKLIKDHKVTNISGVPTQSWDLMNHPDVSKDDLSSLVDIGAGGAARPEDQVKELDNKFKIPLTFAWGMTETTALGTINRGQDYLDRPNSSGLSIPDLTEIAVIDDDWKFLATGEIGEIVFKSPSNTRGYLKNKEETDKTIQNGWLKTGDLGYLDKDGYLYIVDRKKALIIRGGENISCLEVENALDKHPEIIESCVCGIEDQKFGEIVGAYIFCSSKVNEDEVKAFLKGKIADYKIPEKIKFSDSALPRIASQKLDRVGVKDLLSS</sequence>
<gene>
    <name evidence="4" type="ORF">M9B40_02690</name>
</gene>
<dbReference type="InterPro" id="IPR025110">
    <property type="entry name" value="AMP-bd_C"/>
</dbReference>
<proteinExistence type="predicted"/>
<dbReference type="GO" id="GO:0019748">
    <property type="term" value="P:secondary metabolic process"/>
    <property type="evidence" value="ECO:0007669"/>
    <property type="project" value="TreeGrafter"/>
</dbReference>
<dbReference type="InterPro" id="IPR020845">
    <property type="entry name" value="AMP-binding_CS"/>
</dbReference>
<dbReference type="InterPro" id="IPR045851">
    <property type="entry name" value="AMP-bd_C_sf"/>
</dbReference>
<feature type="domain" description="AMP-binding enzyme C-terminal" evidence="3">
    <location>
        <begin position="469"/>
        <end position="543"/>
    </location>
</feature>
<dbReference type="Gene3D" id="3.40.50.12780">
    <property type="entry name" value="N-terminal domain of ligase-like"/>
    <property type="match status" value="1"/>
</dbReference>
<keyword evidence="1" id="KW-1133">Transmembrane helix</keyword>
<evidence type="ECO:0000313" key="4">
    <source>
        <dbReference type="EMBL" id="URQ63689.1"/>
    </source>
</evidence>
<dbReference type="PROSITE" id="PS00455">
    <property type="entry name" value="AMP_BINDING"/>
    <property type="match status" value="1"/>
</dbReference>
<dbReference type="AlphaFoldDB" id="A0A9Q8U039"/>
<keyword evidence="1" id="KW-0472">Membrane</keyword>
<dbReference type="EMBL" id="CP097966">
    <property type="protein sequence ID" value="URQ63689.1"/>
    <property type="molecule type" value="Genomic_DNA"/>
</dbReference>
<dbReference type="SUPFAM" id="SSF56801">
    <property type="entry name" value="Acetyl-CoA synthetase-like"/>
    <property type="match status" value="1"/>
</dbReference>
<keyword evidence="1" id="KW-0812">Transmembrane</keyword>
<dbReference type="GO" id="GO:0016405">
    <property type="term" value="F:CoA-ligase activity"/>
    <property type="evidence" value="ECO:0007669"/>
    <property type="project" value="TreeGrafter"/>
</dbReference>
<reference evidence="4" key="1">
    <citation type="submission" date="2022-05" db="EMBL/GenBank/DDBJ databases">
        <title>Single-amplified genomics reveal most streamlined microbe among free-living bacteria.</title>
        <authorList>
            <person name="Roda-Garcia J."/>
            <person name="Haro-Moreno J.M."/>
            <person name="Rodriguez-Valera F."/>
            <person name="Almagro-Moreno S."/>
            <person name="Lopez-Perez M."/>
        </authorList>
    </citation>
    <scope>NUCLEOTIDE SEQUENCE</scope>
    <source>
        <strain evidence="4">TMED112-D2-2</strain>
    </source>
</reference>
<dbReference type="Pfam" id="PF00501">
    <property type="entry name" value="AMP-binding"/>
    <property type="match status" value="1"/>
</dbReference>
<feature type="domain" description="AMP-dependent synthetase/ligase" evidence="2">
    <location>
        <begin position="59"/>
        <end position="419"/>
    </location>
</feature>
<protein>
    <submittedName>
        <fullName evidence="4">Acyl--CoA ligase</fullName>
    </submittedName>
</protein>
<dbReference type="PANTHER" id="PTHR24096:SF393">
    <property type="entry name" value="LIGASE, PUTATIVE-RELATED"/>
    <property type="match status" value="1"/>
</dbReference>